<dbReference type="InterPro" id="IPR015421">
    <property type="entry name" value="PyrdxlP-dep_Trfase_major"/>
</dbReference>
<dbReference type="STRING" id="1798391.A2968_01910"/>
<evidence type="ECO:0000256" key="1">
    <source>
        <dbReference type="ARBA" id="ARBA00001933"/>
    </source>
</evidence>
<evidence type="ECO:0000313" key="10">
    <source>
        <dbReference type="Proteomes" id="UP000176228"/>
    </source>
</evidence>
<dbReference type="PANTHER" id="PTHR21152:SF40">
    <property type="entry name" value="ALANINE--GLYOXYLATE AMINOTRANSFERASE"/>
    <property type="match status" value="1"/>
</dbReference>
<dbReference type="Gene3D" id="3.40.640.10">
    <property type="entry name" value="Type I PLP-dependent aspartate aminotransferase-like (Major domain)"/>
    <property type="match status" value="1"/>
</dbReference>
<comment type="similarity">
    <text evidence="2 6">Belongs to the class-V pyridoxal-phosphate-dependent aminotransferase family.</text>
</comment>
<evidence type="ECO:0000256" key="3">
    <source>
        <dbReference type="ARBA" id="ARBA00022898"/>
    </source>
</evidence>
<comment type="caution">
    <text evidence="9">The sequence shown here is derived from an EMBL/GenBank/DDBJ whole genome shotgun (WGS) entry which is preliminary data.</text>
</comment>
<evidence type="ECO:0000259" key="8">
    <source>
        <dbReference type="Pfam" id="PF00266"/>
    </source>
</evidence>
<dbReference type="InterPro" id="IPR015422">
    <property type="entry name" value="PyrdxlP-dep_Trfase_small"/>
</dbReference>
<dbReference type="SUPFAM" id="SSF53383">
    <property type="entry name" value="PLP-dependent transferases"/>
    <property type="match status" value="1"/>
</dbReference>
<dbReference type="PROSITE" id="PS00595">
    <property type="entry name" value="AA_TRANSFER_CLASS_5"/>
    <property type="match status" value="1"/>
</dbReference>
<gene>
    <name evidence="9" type="ORF">A2968_01910</name>
</gene>
<organism evidence="9 10">
    <name type="scientific">Candidatus Gottesmanbacteria bacterium RIFCSPLOWO2_01_FULL_42_22</name>
    <dbReference type="NCBI Taxonomy" id="1798391"/>
    <lineage>
        <taxon>Bacteria</taxon>
        <taxon>Candidatus Gottesmaniibacteriota</taxon>
    </lineage>
</organism>
<evidence type="ECO:0000256" key="7">
    <source>
        <dbReference type="RuleBase" id="RU004504"/>
    </source>
</evidence>
<dbReference type="PANTHER" id="PTHR21152">
    <property type="entry name" value="AMINOTRANSFERASE CLASS V"/>
    <property type="match status" value="1"/>
</dbReference>
<dbReference type="InterPro" id="IPR020578">
    <property type="entry name" value="Aminotrans_V_PyrdxlP_BS"/>
</dbReference>
<evidence type="ECO:0000256" key="2">
    <source>
        <dbReference type="ARBA" id="ARBA00009236"/>
    </source>
</evidence>
<keyword evidence="3 5" id="KW-0663">Pyridoxal phosphate</keyword>
<dbReference type="GO" id="GO:0019265">
    <property type="term" value="P:glycine biosynthetic process, by transamination of glyoxylate"/>
    <property type="evidence" value="ECO:0007669"/>
    <property type="project" value="TreeGrafter"/>
</dbReference>
<evidence type="ECO:0000313" key="9">
    <source>
        <dbReference type="EMBL" id="OGG36912.1"/>
    </source>
</evidence>
<reference evidence="9 10" key="1">
    <citation type="journal article" date="2016" name="Nat. Commun.">
        <title>Thousands of microbial genomes shed light on interconnected biogeochemical processes in an aquifer system.</title>
        <authorList>
            <person name="Anantharaman K."/>
            <person name="Brown C.T."/>
            <person name="Hug L.A."/>
            <person name="Sharon I."/>
            <person name="Castelle C.J."/>
            <person name="Probst A.J."/>
            <person name="Thomas B.C."/>
            <person name="Singh A."/>
            <person name="Wilkins M.J."/>
            <person name="Karaoz U."/>
            <person name="Brodie E.L."/>
            <person name="Williams K.H."/>
            <person name="Hubbard S.S."/>
            <person name="Banfield J.F."/>
        </authorList>
    </citation>
    <scope>NUCLEOTIDE SEQUENCE [LARGE SCALE GENOMIC DNA]</scope>
</reference>
<feature type="modified residue" description="N6-(pyridoxal phosphate)lysine" evidence="5">
    <location>
        <position position="194"/>
    </location>
</feature>
<comment type="cofactor">
    <cofactor evidence="1 5 7">
        <name>pyridoxal 5'-phosphate</name>
        <dbReference type="ChEBI" id="CHEBI:597326"/>
    </cofactor>
</comment>
<protein>
    <recommendedName>
        <fullName evidence="8">Aminotransferase class V domain-containing protein</fullName>
    </recommendedName>
</protein>
<dbReference type="Gene3D" id="3.90.1150.10">
    <property type="entry name" value="Aspartate Aminotransferase, domain 1"/>
    <property type="match status" value="1"/>
</dbReference>
<feature type="binding site" evidence="4">
    <location>
        <position position="338"/>
    </location>
    <ligand>
        <name>substrate</name>
    </ligand>
</feature>
<evidence type="ECO:0000256" key="6">
    <source>
        <dbReference type="RuleBase" id="RU004075"/>
    </source>
</evidence>
<dbReference type="AlphaFoldDB" id="A0A1F6BJG6"/>
<dbReference type="GO" id="GO:0004760">
    <property type="term" value="F:L-serine-pyruvate transaminase activity"/>
    <property type="evidence" value="ECO:0007669"/>
    <property type="project" value="TreeGrafter"/>
</dbReference>
<proteinExistence type="inferred from homology"/>
<dbReference type="InterPro" id="IPR000192">
    <property type="entry name" value="Aminotrans_V_dom"/>
</dbReference>
<evidence type="ECO:0000256" key="5">
    <source>
        <dbReference type="PIRSR" id="PIRSR000524-50"/>
    </source>
</evidence>
<dbReference type="InterPro" id="IPR024169">
    <property type="entry name" value="SP_NH2Trfase/AEP_transaminase"/>
</dbReference>
<evidence type="ECO:0000256" key="4">
    <source>
        <dbReference type="PIRSR" id="PIRSR000524-1"/>
    </source>
</evidence>
<dbReference type="InterPro" id="IPR015424">
    <property type="entry name" value="PyrdxlP-dep_Trfase"/>
</dbReference>
<accession>A0A1F6BJG6</accession>
<dbReference type="GO" id="GO:0008453">
    <property type="term" value="F:alanine-glyoxylate transaminase activity"/>
    <property type="evidence" value="ECO:0007669"/>
    <property type="project" value="TreeGrafter"/>
</dbReference>
<sequence length="364" mass="40637">MKGKSFNLRIPGPTPLTSAVLKAAARQMINHRDHEYEEMQKRIIGNLQYFFQTKNEIFLLTSSGMGGLEAAIVNFFSLGEKLVFFTVGEFGNRWAQIAKRYGANILQIKFPAGKSIDKDEVCRVLAENKDCAAVFITHNETSSGVLNDIKSIAPFIHTHPGKPLFLVDSISAMGAVNLPLDEWGIDVAVTASQKAWMAPPGIAMISVSPKARAREVHAKMPKYYFDLSLYREFSVKNQTPATPAVGVLFGLDKALSDMRKIGREKIFRKHLELRDYLRQGLRKLRLELFVPDKDASPTVTSIVIPQAIDYHHWLEILREKYGVVLAGGMGETKGKIIRVAHMGNVSLQDIKEVMAALKKSLQEI</sequence>
<dbReference type="Proteomes" id="UP000176228">
    <property type="component" value="Unassembled WGS sequence"/>
</dbReference>
<feature type="domain" description="Aminotransferase class V" evidence="8">
    <location>
        <begin position="24"/>
        <end position="328"/>
    </location>
</feature>
<dbReference type="PIRSF" id="PIRSF000524">
    <property type="entry name" value="SPT"/>
    <property type="match status" value="1"/>
</dbReference>
<dbReference type="EMBL" id="MFJU01000009">
    <property type="protein sequence ID" value="OGG36912.1"/>
    <property type="molecule type" value="Genomic_DNA"/>
</dbReference>
<dbReference type="Pfam" id="PF00266">
    <property type="entry name" value="Aminotran_5"/>
    <property type="match status" value="1"/>
</dbReference>
<name>A0A1F6BJG6_9BACT</name>